<name>A0A1V8TQX7_9PEZI</name>
<sequence>MPAHFAIDGASVSPPDSVAYQAEPSTSLEWTSPTDRENPRNFPLATRIYTTAAVSFLAFVTAFAASIYSPAIEEVQNTFEVSEEVSLLPLSFYNLGLAFGPLVGAPLSEVYGRKAVFLLTTPVFALLVLGAGLSRDVASLCVCRFIAGVFAAPAISNASATIADITDGRYRGIALGIYYAVPSCGAVLGPLVGGFVVIGKGWRWTQWVTLMFIGAAYLPVLFTPETYKVRLLQQRAKKLGIDPATAQPKKSISAALLYFLRKLFFRPIHMLFTEPIVTLVCVYSGFLFGLTYTFVVASPWVWSHYYAFSPAAQSLSFLSLTLGVCLVPIPQVLADRYIYQPRLRRHLATSPPSTPFPAEQRLSAALPASLLLPLSLFAYAWTARASIHWVVPMLFQALAMLSSIVVYGSVNLYMLDAYGPLYGASASGAAMLCRYTFSAAFPMFSLRLYRVLGAGWAGDLLGFLAIVLAAGLWGFWRWGKGVKGSGKYELST</sequence>
<dbReference type="PROSITE" id="PS50850">
    <property type="entry name" value="MFS"/>
    <property type="match status" value="1"/>
</dbReference>
<organism evidence="7 8">
    <name type="scientific">Cryoendolithus antarcticus</name>
    <dbReference type="NCBI Taxonomy" id="1507870"/>
    <lineage>
        <taxon>Eukaryota</taxon>
        <taxon>Fungi</taxon>
        <taxon>Dikarya</taxon>
        <taxon>Ascomycota</taxon>
        <taxon>Pezizomycotina</taxon>
        <taxon>Dothideomycetes</taxon>
        <taxon>Dothideomycetidae</taxon>
        <taxon>Cladosporiales</taxon>
        <taxon>Cladosporiaceae</taxon>
        <taxon>Cryoendolithus</taxon>
    </lineage>
</organism>
<feature type="transmembrane region" description="Helical" evidence="5">
    <location>
        <begin position="115"/>
        <end position="133"/>
    </location>
</feature>
<feature type="transmembrane region" description="Helical" evidence="5">
    <location>
        <begin position="393"/>
        <end position="414"/>
    </location>
</feature>
<accession>A0A1V8TQX7</accession>
<dbReference type="GO" id="GO:0042908">
    <property type="term" value="P:xenobiotic transport"/>
    <property type="evidence" value="ECO:0007669"/>
    <property type="project" value="UniProtKB-ARBA"/>
</dbReference>
<dbReference type="EMBL" id="NAJO01000003">
    <property type="protein sequence ID" value="OQO13735.1"/>
    <property type="molecule type" value="Genomic_DNA"/>
</dbReference>
<feature type="transmembrane region" description="Helical" evidence="5">
    <location>
        <begin position="421"/>
        <end position="444"/>
    </location>
</feature>
<evidence type="ECO:0000313" key="8">
    <source>
        <dbReference type="Proteomes" id="UP000192596"/>
    </source>
</evidence>
<evidence type="ECO:0000259" key="6">
    <source>
        <dbReference type="PROSITE" id="PS50850"/>
    </source>
</evidence>
<dbReference type="GO" id="GO:0000297">
    <property type="term" value="F:spermine transmembrane transporter activity"/>
    <property type="evidence" value="ECO:0007669"/>
    <property type="project" value="TreeGrafter"/>
</dbReference>
<keyword evidence="4 5" id="KW-0472">Membrane</keyword>
<feature type="transmembrane region" description="Helical" evidence="5">
    <location>
        <begin position="204"/>
        <end position="222"/>
    </location>
</feature>
<dbReference type="GO" id="GO:0140115">
    <property type="term" value="P:export across plasma membrane"/>
    <property type="evidence" value="ECO:0007669"/>
    <property type="project" value="UniProtKB-ARBA"/>
</dbReference>
<comment type="caution">
    <text evidence="7">The sequence shown here is derived from an EMBL/GenBank/DDBJ whole genome shotgun (WGS) entry which is preliminary data.</text>
</comment>
<evidence type="ECO:0000256" key="1">
    <source>
        <dbReference type="ARBA" id="ARBA00004141"/>
    </source>
</evidence>
<dbReference type="InterPro" id="IPR020846">
    <property type="entry name" value="MFS_dom"/>
</dbReference>
<dbReference type="OrthoDB" id="3936150at2759"/>
<dbReference type="InParanoid" id="A0A1V8TQX7"/>
<dbReference type="Gene3D" id="1.20.1250.20">
    <property type="entry name" value="MFS general substrate transporter like domains"/>
    <property type="match status" value="1"/>
</dbReference>
<gene>
    <name evidence="7" type="ORF">B0A48_01965</name>
</gene>
<protein>
    <recommendedName>
        <fullName evidence="6">Major facilitator superfamily (MFS) profile domain-containing protein</fullName>
    </recommendedName>
</protein>
<feature type="transmembrane region" description="Helical" evidence="5">
    <location>
        <begin position="48"/>
        <end position="68"/>
    </location>
</feature>
<feature type="transmembrane region" description="Helical" evidence="5">
    <location>
        <begin position="177"/>
        <end position="198"/>
    </location>
</feature>
<feature type="transmembrane region" description="Helical" evidence="5">
    <location>
        <begin position="145"/>
        <end position="165"/>
    </location>
</feature>
<keyword evidence="8" id="KW-1185">Reference proteome</keyword>
<feature type="transmembrane region" description="Helical" evidence="5">
    <location>
        <begin position="315"/>
        <end position="334"/>
    </location>
</feature>
<evidence type="ECO:0000313" key="7">
    <source>
        <dbReference type="EMBL" id="OQO13735.1"/>
    </source>
</evidence>
<feature type="domain" description="Major facilitator superfamily (MFS) profile" evidence="6">
    <location>
        <begin position="50"/>
        <end position="492"/>
    </location>
</feature>
<evidence type="ECO:0000256" key="4">
    <source>
        <dbReference type="ARBA" id="ARBA00023136"/>
    </source>
</evidence>
<reference evidence="8" key="1">
    <citation type="submission" date="2017-03" db="EMBL/GenBank/DDBJ databases">
        <title>Genomes of endolithic fungi from Antarctica.</title>
        <authorList>
            <person name="Coleine C."/>
            <person name="Masonjones S."/>
            <person name="Stajich J.E."/>
        </authorList>
    </citation>
    <scope>NUCLEOTIDE SEQUENCE [LARGE SCALE GENOMIC DNA]</scope>
    <source>
        <strain evidence="8">CCFEE 5527</strain>
    </source>
</reference>
<feature type="transmembrane region" description="Helical" evidence="5">
    <location>
        <begin position="88"/>
        <end position="108"/>
    </location>
</feature>
<dbReference type="GO" id="GO:0005886">
    <property type="term" value="C:plasma membrane"/>
    <property type="evidence" value="ECO:0007669"/>
    <property type="project" value="TreeGrafter"/>
</dbReference>
<dbReference type="Proteomes" id="UP000192596">
    <property type="component" value="Unassembled WGS sequence"/>
</dbReference>
<feature type="transmembrane region" description="Helical" evidence="5">
    <location>
        <begin position="271"/>
        <end position="295"/>
    </location>
</feature>
<dbReference type="InterPro" id="IPR005829">
    <property type="entry name" value="Sugar_transporter_CS"/>
</dbReference>
<dbReference type="STRING" id="1507870.A0A1V8TQX7"/>
<proteinExistence type="predicted"/>
<dbReference type="PANTHER" id="PTHR23502:SF38">
    <property type="entry name" value="POLYAMINE TRANSPORTER 4"/>
    <property type="match status" value="1"/>
</dbReference>
<dbReference type="InterPro" id="IPR011701">
    <property type="entry name" value="MFS"/>
</dbReference>
<dbReference type="PROSITE" id="PS00216">
    <property type="entry name" value="SUGAR_TRANSPORT_1"/>
    <property type="match status" value="1"/>
</dbReference>
<keyword evidence="2 5" id="KW-0812">Transmembrane</keyword>
<dbReference type="InterPro" id="IPR036259">
    <property type="entry name" value="MFS_trans_sf"/>
</dbReference>
<dbReference type="SUPFAM" id="SSF103473">
    <property type="entry name" value="MFS general substrate transporter"/>
    <property type="match status" value="1"/>
</dbReference>
<evidence type="ECO:0000256" key="3">
    <source>
        <dbReference type="ARBA" id="ARBA00022989"/>
    </source>
</evidence>
<evidence type="ECO:0000256" key="2">
    <source>
        <dbReference type="ARBA" id="ARBA00022692"/>
    </source>
</evidence>
<dbReference type="GO" id="GO:0015606">
    <property type="term" value="F:spermidine transmembrane transporter activity"/>
    <property type="evidence" value="ECO:0007669"/>
    <property type="project" value="TreeGrafter"/>
</dbReference>
<evidence type="ECO:0000256" key="5">
    <source>
        <dbReference type="SAM" id="Phobius"/>
    </source>
</evidence>
<dbReference type="AlphaFoldDB" id="A0A1V8TQX7"/>
<dbReference type="Pfam" id="PF07690">
    <property type="entry name" value="MFS_1"/>
    <property type="match status" value="1"/>
</dbReference>
<feature type="transmembrane region" description="Helical" evidence="5">
    <location>
        <begin position="362"/>
        <end position="381"/>
    </location>
</feature>
<dbReference type="PANTHER" id="PTHR23502">
    <property type="entry name" value="MAJOR FACILITATOR SUPERFAMILY"/>
    <property type="match status" value="1"/>
</dbReference>
<keyword evidence="3 5" id="KW-1133">Transmembrane helix</keyword>
<comment type="subcellular location">
    <subcellularLocation>
        <location evidence="1">Membrane</location>
        <topology evidence="1">Multi-pass membrane protein</topology>
    </subcellularLocation>
</comment>
<feature type="transmembrane region" description="Helical" evidence="5">
    <location>
        <begin position="456"/>
        <end position="476"/>
    </location>
</feature>